<dbReference type="Gene3D" id="3.40.50.300">
    <property type="entry name" value="P-loop containing nucleotide triphosphate hydrolases"/>
    <property type="match status" value="2"/>
</dbReference>
<reference evidence="7" key="1">
    <citation type="submission" date="2023-03" db="EMBL/GenBank/DDBJ databases">
        <title>Massive genome expansion in bonnet fungi (Mycena s.s.) driven by repeated elements and novel gene families across ecological guilds.</title>
        <authorList>
            <consortium name="Lawrence Berkeley National Laboratory"/>
            <person name="Harder C.B."/>
            <person name="Miyauchi S."/>
            <person name="Viragh M."/>
            <person name="Kuo A."/>
            <person name="Thoen E."/>
            <person name="Andreopoulos B."/>
            <person name="Lu D."/>
            <person name="Skrede I."/>
            <person name="Drula E."/>
            <person name="Henrissat B."/>
            <person name="Morin E."/>
            <person name="Kohler A."/>
            <person name="Barry K."/>
            <person name="LaButti K."/>
            <person name="Morin E."/>
            <person name="Salamov A."/>
            <person name="Lipzen A."/>
            <person name="Mereny Z."/>
            <person name="Hegedus B."/>
            <person name="Baldrian P."/>
            <person name="Stursova M."/>
            <person name="Weitz H."/>
            <person name="Taylor A."/>
            <person name="Grigoriev I.V."/>
            <person name="Nagy L.G."/>
            <person name="Martin F."/>
            <person name="Kauserud H."/>
        </authorList>
    </citation>
    <scope>NUCLEOTIDE SEQUENCE</scope>
    <source>
        <strain evidence="7">9284</strain>
    </source>
</reference>
<evidence type="ECO:0000256" key="1">
    <source>
        <dbReference type="ARBA" id="ARBA00010171"/>
    </source>
</evidence>
<sequence>MVRTVTTSDEDASPRPRKTNTKIKAEKGKAKAREPEDGGSPKGAKRSRVNEEGDSISRDEEEAEGQDEEQGEQAEPVTRIKTLPRGKDGYIPGSIVRIHLRDFVTYDEVEFRPGPYLNMIIGPNGTGKSSIACAICLGLNFPPATLGRATEISAFVKNTAKTAHIEIELKGAEGEKNLVIRRNLTAGSRTSTFTLNGQQASGKEVSARVAKLNVQVGNLCSFLPQDKVSAFAAMTPIELLRETQRAAGDERLESWHQTLITDGKELRVLKLKIDTDEATVRQLRERNENIERDVQRYHDRKRIEHEIAFLNVLIPLQAYREIRTEYQDAKALQRVHHNRVTRLQQKNKPAHAFLQKLERQFGDLHNERETAKKALRAAIKQVETKTASSDKLENDAEEVQSKLANLKKVEKARQAAIKNHEADIVKFTEQIEKASEVKMEKEADVQAERNKLIAEYNAGSNDGDMRRCEQSMNDVKHRKSQNQRREEAAQRELKSLDDAGAVKLQNLIRWDRDVGEAVRWLRNNKAKFKMEVFEPPVLSVTVPNKAFATLVENCFGGNQMKMFVCQCQEDYNTLNHHINDNPGLGRKAHIPTWCRPGSEADLAPPPMNREELKARGFDGYALDFVECPDGLKWYLQKDLNMHRTAISLKGIKDVQGAIEAVSRGSTGANFMEYQTIHQVQRSKYGRKEVMSTTNRVRPGRNFSGNTQVNTQDKQRIDGEVAMCKQEMRELVETDRELGEEYSRLKEIKKQHETAKEAFTERLKKIQNFVSQKRSIERRLESAKQKLEEAKSKGDTVQQAAHYRAKILDFAKKRVIYVTEAVELARQVIDEQVKVTNLGLQYLQIGAKKAALKELVDQRDQKHLAAVAEYNKANEKFAKLKERSKEIMAESKEVLANLPAEMSEEYQRMEAARGEHETAVKEAVKAGREPPQPGDDVDMRTTVQLQAELEKQQADLEMNMNTNPGVVEQYEKRTRDIEQHEKSIEGMQNSANKIERKIKIARDNWEPALQALVKSIGEKFSQAFDRIGCAGEIRIRPEEAYENWAIDILVKFRDTEKLQLLTGQRQSGGERSLTTILYLMSLTEEARAPFSLVDEINQGMDQRAERMVHNSMVNVTCKDDSAQYFLITPKLLPDLTYHRRMKVLCINNGEWLPDEGGLGNMMNMIDAYVAKNPRRQQ</sequence>
<organism evidence="7 8">
    <name type="scientific">Roridomyces roridus</name>
    <dbReference type="NCBI Taxonomy" id="1738132"/>
    <lineage>
        <taxon>Eukaryota</taxon>
        <taxon>Fungi</taxon>
        <taxon>Dikarya</taxon>
        <taxon>Basidiomycota</taxon>
        <taxon>Agaricomycotina</taxon>
        <taxon>Agaricomycetes</taxon>
        <taxon>Agaricomycetidae</taxon>
        <taxon>Agaricales</taxon>
        <taxon>Marasmiineae</taxon>
        <taxon>Mycenaceae</taxon>
        <taxon>Roridomyces</taxon>
    </lineage>
</organism>
<feature type="compositionally biased region" description="Basic and acidic residues" evidence="5">
    <location>
        <begin position="48"/>
        <end position="58"/>
    </location>
</feature>
<dbReference type="InterPro" id="IPR027417">
    <property type="entry name" value="P-loop_NTPase"/>
</dbReference>
<evidence type="ECO:0000313" key="8">
    <source>
        <dbReference type="Proteomes" id="UP001221142"/>
    </source>
</evidence>
<keyword evidence="7" id="KW-0378">Hydrolase</keyword>
<feature type="coiled-coil region" evidence="4">
    <location>
        <begin position="354"/>
        <end position="451"/>
    </location>
</feature>
<evidence type="ECO:0000313" key="7">
    <source>
        <dbReference type="EMBL" id="KAJ7607434.1"/>
    </source>
</evidence>
<feature type="coiled-coil region" evidence="4">
    <location>
        <begin position="765"/>
        <end position="799"/>
    </location>
</feature>
<dbReference type="PANTHER" id="PTHR45916:SF1">
    <property type="entry name" value="STRUCTURAL MAINTENANCE OF CHROMOSOMES PROTEIN 5"/>
    <property type="match status" value="1"/>
</dbReference>
<dbReference type="GO" id="GO:0003697">
    <property type="term" value="F:single-stranded DNA binding"/>
    <property type="evidence" value="ECO:0007669"/>
    <property type="project" value="TreeGrafter"/>
</dbReference>
<dbReference type="PANTHER" id="PTHR45916">
    <property type="entry name" value="STRUCTURAL MAINTENANCE OF CHROMOSOMES PROTEIN 5"/>
    <property type="match status" value="1"/>
</dbReference>
<evidence type="ECO:0000256" key="2">
    <source>
        <dbReference type="ARBA" id="ARBA00018687"/>
    </source>
</evidence>
<dbReference type="Pfam" id="PF02463">
    <property type="entry name" value="SMC_N"/>
    <property type="match status" value="1"/>
</dbReference>
<dbReference type="GO" id="GO:0000724">
    <property type="term" value="P:double-strand break repair via homologous recombination"/>
    <property type="evidence" value="ECO:0007669"/>
    <property type="project" value="TreeGrafter"/>
</dbReference>
<evidence type="ECO:0000256" key="3">
    <source>
        <dbReference type="ARBA" id="ARBA00023054"/>
    </source>
</evidence>
<feature type="region of interest" description="Disordered" evidence="5">
    <location>
        <begin position="471"/>
        <end position="493"/>
    </location>
</feature>
<keyword evidence="8" id="KW-1185">Reference proteome</keyword>
<feature type="region of interest" description="Disordered" evidence="5">
    <location>
        <begin position="1"/>
        <end position="86"/>
    </location>
</feature>
<dbReference type="GO" id="GO:0005634">
    <property type="term" value="C:nucleus"/>
    <property type="evidence" value="ECO:0007669"/>
    <property type="project" value="TreeGrafter"/>
</dbReference>
<feature type="coiled-coil region" evidence="4">
    <location>
        <begin position="976"/>
        <end position="1003"/>
    </location>
</feature>
<protein>
    <recommendedName>
        <fullName evidence="2">Structural maintenance of chromosomes protein 5</fullName>
    </recommendedName>
</protein>
<dbReference type="SUPFAM" id="SSF52540">
    <property type="entry name" value="P-loop containing nucleoside triphosphate hydrolases"/>
    <property type="match status" value="2"/>
</dbReference>
<dbReference type="GO" id="GO:0030915">
    <property type="term" value="C:Smc5-Smc6 complex"/>
    <property type="evidence" value="ECO:0007669"/>
    <property type="project" value="TreeGrafter"/>
</dbReference>
<keyword evidence="3 4" id="KW-0175">Coiled coil</keyword>
<feature type="domain" description="RecF/RecN/SMC N-terminal" evidence="6">
    <location>
        <begin position="95"/>
        <end position="1127"/>
    </location>
</feature>
<evidence type="ECO:0000259" key="6">
    <source>
        <dbReference type="Pfam" id="PF02463"/>
    </source>
</evidence>
<feature type="coiled-coil region" evidence="4">
    <location>
        <begin position="266"/>
        <end position="300"/>
    </location>
</feature>
<dbReference type="EMBL" id="JARKIF010000050">
    <property type="protein sequence ID" value="KAJ7607434.1"/>
    <property type="molecule type" value="Genomic_DNA"/>
</dbReference>
<accession>A0AAD7B1R4</accession>
<dbReference type="InterPro" id="IPR003395">
    <property type="entry name" value="RecF/RecN/SMC_N"/>
</dbReference>
<evidence type="ECO:0000256" key="4">
    <source>
        <dbReference type="SAM" id="Coils"/>
    </source>
</evidence>
<dbReference type="GO" id="GO:0016787">
    <property type="term" value="F:hydrolase activity"/>
    <property type="evidence" value="ECO:0007669"/>
    <property type="project" value="UniProtKB-KW"/>
</dbReference>
<feature type="compositionally biased region" description="Acidic residues" evidence="5">
    <location>
        <begin position="59"/>
        <end position="72"/>
    </location>
</feature>
<evidence type="ECO:0000256" key="5">
    <source>
        <dbReference type="SAM" id="MobiDB-lite"/>
    </source>
</evidence>
<feature type="compositionally biased region" description="Basic and acidic residues" evidence="5">
    <location>
        <begin position="483"/>
        <end position="493"/>
    </location>
</feature>
<dbReference type="AlphaFoldDB" id="A0AAD7B1R4"/>
<proteinExistence type="inferred from homology"/>
<feature type="compositionally biased region" description="Basic and acidic residues" evidence="5">
    <location>
        <begin position="23"/>
        <end position="36"/>
    </location>
</feature>
<comment type="similarity">
    <text evidence="1">Belongs to the SMC family. SMC5 subfamily.</text>
</comment>
<name>A0AAD7B1R4_9AGAR</name>
<gene>
    <name evidence="7" type="ORF">FB45DRAFT_877843</name>
</gene>
<dbReference type="Proteomes" id="UP001221142">
    <property type="component" value="Unassembled WGS sequence"/>
</dbReference>
<comment type="caution">
    <text evidence="7">The sequence shown here is derived from an EMBL/GenBank/DDBJ whole genome shotgun (WGS) entry which is preliminary data.</text>
</comment>